<dbReference type="InterPro" id="IPR017896">
    <property type="entry name" value="4Fe4S_Fe-S-bd"/>
</dbReference>
<keyword evidence="3" id="KW-0411">Iron-sulfur</keyword>
<evidence type="ECO:0000259" key="4">
    <source>
        <dbReference type="PROSITE" id="PS51379"/>
    </source>
</evidence>
<dbReference type="OrthoDB" id="9784571at2"/>
<organism evidence="5 6">
    <name type="scientific">Clostridium drakei</name>
    <dbReference type="NCBI Taxonomy" id="332101"/>
    <lineage>
        <taxon>Bacteria</taxon>
        <taxon>Bacillati</taxon>
        <taxon>Bacillota</taxon>
        <taxon>Clostridia</taxon>
        <taxon>Eubacteriales</taxon>
        <taxon>Clostridiaceae</taxon>
        <taxon>Clostridium</taxon>
    </lineage>
</organism>
<evidence type="ECO:0000256" key="1">
    <source>
        <dbReference type="ARBA" id="ARBA00022723"/>
    </source>
</evidence>
<dbReference type="PANTHER" id="PTHR42827">
    <property type="entry name" value="IRON-SULFUR CLUSTER-BINDING PROTEIN-RELATED"/>
    <property type="match status" value="1"/>
</dbReference>
<evidence type="ECO:0000256" key="3">
    <source>
        <dbReference type="ARBA" id="ARBA00023014"/>
    </source>
</evidence>
<protein>
    <submittedName>
        <fullName evidence="5">4Fe-4S ferredoxin</fullName>
    </submittedName>
</protein>
<feature type="domain" description="4Fe-4S ferredoxin-type" evidence="4">
    <location>
        <begin position="203"/>
        <end position="233"/>
    </location>
</feature>
<dbReference type="PROSITE" id="PS00198">
    <property type="entry name" value="4FE4S_FER_1"/>
    <property type="match status" value="1"/>
</dbReference>
<evidence type="ECO:0000256" key="2">
    <source>
        <dbReference type="ARBA" id="ARBA00023004"/>
    </source>
</evidence>
<evidence type="ECO:0000313" key="5">
    <source>
        <dbReference type="EMBL" id="AWI03422.1"/>
    </source>
</evidence>
<sequence length="274" mass="30779">MNKQYLIKIASDFVENSKDNYITNEIAISENVVGMKIFEAPIFAFGASDDEYFTLLKETSAIGKHFLSPKEWLPQSKTVISFFLPFSEAVKKGNGREKSWPSEEWLHARIEGQAFINKLCIYLKSELINAGYNSVVPALDERFWANTDSPNLEVSFTSNWSERHVAFVCGLGTFGLSKGLITSKGVAGRFGSIITELYLSPQKREYENIYEYCSMCGACVKKCPVNAISIENGKDHTICSKFLDKTAEKYKPRYGCGKCQIGVPCEGRIPKQHN</sequence>
<evidence type="ECO:0000313" key="6">
    <source>
        <dbReference type="Proteomes" id="UP000244910"/>
    </source>
</evidence>
<reference evidence="6" key="1">
    <citation type="submission" date="2017-04" db="EMBL/GenBank/DDBJ databases">
        <authorList>
            <person name="Song Y."/>
            <person name="Cho B.-K."/>
        </authorList>
    </citation>
    <scope>NUCLEOTIDE SEQUENCE [LARGE SCALE GENOMIC DNA]</scope>
    <source>
        <strain evidence="6">SL1</strain>
    </source>
</reference>
<dbReference type="InterPro" id="IPR017900">
    <property type="entry name" value="4Fe4S_Fe_S_CS"/>
</dbReference>
<dbReference type="Proteomes" id="UP000244910">
    <property type="component" value="Chromosome"/>
</dbReference>
<dbReference type="AlphaFoldDB" id="A0A2U8DML1"/>
<dbReference type="SUPFAM" id="SSF54862">
    <property type="entry name" value="4Fe-4S ferredoxins"/>
    <property type="match status" value="1"/>
</dbReference>
<gene>
    <name evidence="5" type="ORF">B9W14_02575</name>
</gene>
<keyword evidence="6" id="KW-1185">Reference proteome</keyword>
<name>A0A2U8DML1_9CLOT</name>
<dbReference type="GO" id="GO:0051536">
    <property type="term" value="F:iron-sulfur cluster binding"/>
    <property type="evidence" value="ECO:0007669"/>
    <property type="project" value="UniProtKB-KW"/>
</dbReference>
<dbReference type="GO" id="GO:0046872">
    <property type="term" value="F:metal ion binding"/>
    <property type="evidence" value="ECO:0007669"/>
    <property type="project" value="UniProtKB-KW"/>
</dbReference>
<dbReference type="KEGG" id="cdrk:B9W14_02575"/>
<dbReference type="EMBL" id="CP020953">
    <property type="protein sequence ID" value="AWI03422.1"/>
    <property type="molecule type" value="Genomic_DNA"/>
</dbReference>
<dbReference type="Gene3D" id="3.30.70.20">
    <property type="match status" value="1"/>
</dbReference>
<keyword evidence="2" id="KW-0408">Iron</keyword>
<keyword evidence="1" id="KW-0479">Metal-binding</keyword>
<dbReference type="Pfam" id="PF00037">
    <property type="entry name" value="Fer4"/>
    <property type="match status" value="1"/>
</dbReference>
<accession>A0A2U8DML1</accession>
<proteinExistence type="predicted"/>
<dbReference type="RefSeq" id="WP_032078950.1">
    <property type="nucleotide sequence ID" value="NZ_CP020953.1"/>
</dbReference>
<dbReference type="PROSITE" id="PS51379">
    <property type="entry name" value="4FE4S_FER_2"/>
    <property type="match status" value="1"/>
</dbReference>
<dbReference type="PANTHER" id="PTHR42827:SF1">
    <property type="entry name" value="IRON-SULFUR CLUSTER-BINDING PROTEIN"/>
    <property type="match status" value="1"/>
</dbReference>